<name>A0ABY5HLT5_9GAMM</name>
<gene>
    <name evidence="1" type="ORF">KDW95_04445</name>
</gene>
<sequence>MTILESDIKLMASERLLDVDDGGGLMSAVEVVDGVVNNLFPDISRLDRTYGRVNLRKAYAAVRTANRDLYYGSHAIITDAPDDGKVSVVMFTTGSYTDERAQAQDRIESYVVQGPESRYVLLGDQLIGQRLITVYARLDVESPEVGTVYLLSNENSAGTIIGEQQYVRVNDVSGEIREFEDSSGVFSRQVFTIEIGSALRRTFDGPDTAVRISKHGSPSLVRTTLVADASKYFGIVPLADAIAPGDLTIKAASVYGQLVPAATVESPVVDIQAGADRLNVQAASASSYSVTSTRASTVGFGRAVTPGSVTVRWYTSSTTYFTALDDGAGNIIVTSTASTSYAVVGESVATIDYATGVLSDVKAVGNNLQTTAIPGVAIYDVAHTDAEAVELANRGYNYLKTLRPIPHPGTLTVDYMVLGKWYRLRDRGDGVLEDDSGGTGTIDYATGAVVATLGALPDTGSTVIYTWATNAHYEIRDTDTDIELPTITTTVSAGDILPGSLVISWESGAVTKTATDDGAGNLIGDGAGRVIYGLGQIGIKPNALPDSGSLLQIDYDKGTQQSALLTPGLIGDDAVFTLANAPVEPKTFAASYDSTRTVRHYRGTKEQTTSITVTDDGAGNLSNGGTINYATGEVVLPVRGDYNLDSYIVSSGTGSGGTWGNLTQTTIYGGSVQVKYNQDSVLPVAQSETAALPSITFDLTPLTTRNIMTGSVEFVWNGKTYIDREGSIYTDLNRDSGAATAVGLIDYETGQISLDEYNGGANSVTMRSLLVTRGAWTADKMYFRTPGAPLRPASFYLRATQPDGSVVSATGTLNGALDQNGITGTISYQTGVADVTFSSEILPSTVKFNAVVYSMMPLDEAVLGLDPVRLPIDGRVPIIRNGDVVVVHSTQSQTLSSPLSAGETAALSRNELANASLKDQAGTAVDPALYSVNRKTGVITMADPLDLSAYTEPLIATHRIEDMALVNEAEINGTLRLVGAIPRVYDPADTFVSSALIFGDIGARVHHLFSQATWNSVWADQRVGSNTTAQYNDVLYPPQTDNKNAIRERWALIFTSSTTFNVVGEVVGQIASGNTATDLAPLNPATGEPYFTLYAAGWGSGWGSNNVLRFNTDAAHAPIWIARTTLSGTPSQEDDSFKLQIRGDAD</sequence>
<accession>A0ABY5HLT5</accession>
<evidence type="ECO:0000313" key="1">
    <source>
        <dbReference type="EMBL" id="UTW12929.1"/>
    </source>
</evidence>
<dbReference type="Proteomes" id="UP001058461">
    <property type="component" value="Chromosome"/>
</dbReference>
<proteinExistence type="predicted"/>
<protein>
    <submittedName>
        <fullName evidence="1">Uncharacterized protein</fullName>
    </submittedName>
</protein>
<dbReference type="RefSeq" id="WP_255855073.1">
    <property type="nucleotide sequence ID" value="NZ_CP073347.1"/>
</dbReference>
<dbReference type="EMBL" id="CP073347">
    <property type="protein sequence ID" value="UTW12929.1"/>
    <property type="molecule type" value="Genomic_DNA"/>
</dbReference>
<keyword evidence="2" id="KW-1185">Reference proteome</keyword>
<evidence type="ECO:0000313" key="2">
    <source>
        <dbReference type="Proteomes" id="UP001058461"/>
    </source>
</evidence>
<reference evidence="1" key="1">
    <citation type="submission" date="2021-04" db="EMBL/GenBank/DDBJ databases">
        <title>Oceanospirillales bacteria with DddD are important DMSP degraders in coastal seawater.</title>
        <authorList>
            <person name="Liu J."/>
        </authorList>
    </citation>
    <scope>NUCLEOTIDE SEQUENCE</scope>
    <source>
        <strain evidence="1">D13-1</strain>
    </source>
</reference>
<organism evidence="1 2">
    <name type="scientific">Marinobacterium rhizophilum</name>
    <dbReference type="NCBI Taxonomy" id="420402"/>
    <lineage>
        <taxon>Bacteria</taxon>
        <taxon>Pseudomonadati</taxon>
        <taxon>Pseudomonadota</taxon>
        <taxon>Gammaproteobacteria</taxon>
        <taxon>Oceanospirillales</taxon>
        <taxon>Oceanospirillaceae</taxon>
        <taxon>Marinobacterium</taxon>
    </lineage>
</organism>